<reference evidence="4 5" key="1">
    <citation type="submission" date="2023-07" db="EMBL/GenBank/DDBJ databases">
        <title>Sequencing the genomes of 1000 actinobacteria strains.</title>
        <authorList>
            <person name="Klenk H.-P."/>
        </authorList>
    </citation>
    <scope>NUCLEOTIDE SEQUENCE [LARGE SCALE GENOMIC DNA]</scope>
    <source>
        <strain evidence="4 5">DSM 44709</strain>
    </source>
</reference>
<dbReference type="PANTHER" id="PTHR12045">
    <property type="entry name" value="ALLANTOICASE"/>
    <property type="match status" value="1"/>
</dbReference>
<comment type="similarity">
    <text evidence="1 2">Belongs to the allantoicase family.</text>
</comment>
<feature type="domain" description="Allantoicase" evidence="3">
    <location>
        <begin position="16"/>
        <end position="170"/>
    </location>
</feature>
<comment type="pathway">
    <text evidence="2">Nitrogen metabolism; (S)-allantoin degradation; (S)-ureidoglycolate from allantoate (aminidohydrolase route): step 1/1.</text>
</comment>
<dbReference type="EC" id="3.5.3.4" evidence="2"/>
<organism evidence="4 5">
    <name type="scientific">Catenuloplanes indicus</name>
    <dbReference type="NCBI Taxonomy" id="137267"/>
    <lineage>
        <taxon>Bacteria</taxon>
        <taxon>Bacillati</taxon>
        <taxon>Actinomycetota</taxon>
        <taxon>Actinomycetes</taxon>
        <taxon>Micromonosporales</taxon>
        <taxon>Micromonosporaceae</taxon>
        <taxon>Catenuloplanes</taxon>
    </lineage>
</organism>
<dbReference type="PIRSF" id="PIRSF016516">
    <property type="entry name" value="Allantoicase"/>
    <property type="match status" value="1"/>
</dbReference>
<dbReference type="InterPro" id="IPR005164">
    <property type="entry name" value="Allantoicase"/>
</dbReference>
<protein>
    <recommendedName>
        <fullName evidence="2">Probable allantoicase</fullName>
        <ecNumber evidence="2">3.5.3.4</ecNumber>
    </recommendedName>
    <alternativeName>
        <fullName evidence="2">Allantoate amidinohydrolase</fullName>
    </alternativeName>
</protein>
<feature type="domain" description="Allantoicase" evidence="3">
    <location>
        <begin position="189"/>
        <end position="324"/>
    </location>
</feature>
<dbReference type="AlphaFoldDB" id="A0AAE3W515"/>
<dbReference type="NCBIfam" id="TIGR02961">
    <property type="entry name" value="allantoicase"/>
    <property type="match status" value="1"/>
</dbReference>
<keyword evidence="5" id="KW-1185">Reference proteome</keyword>
<dbReference type="PANTHER" id="PTHR12045:SF3">
    <property type="entry name" value="INACTIVE ALLANTOICASE-RELATED"/>
    <property type="match status" value="1"/>
</dbReference>
<dbReference type="GO" id="GO:0006144">
    <property type="term" value="P:purine nucleobase metabolic process"/>
    <property type="evidence" value="ECO:0007669"/>
    <property type="project" value="UniProtKB-KW"/>
</dbReference>
<comment type="caution">
    <text evidence="4">The sequence shown here is derived from an EMBL/GenBank/DDBJ whole genome shotgun (WGS) entry which is preliminary data.</text>
</comment>
<dbReference type="InterPro" id="IPR008979">
    <property type="entry name" value="Galactose-bd-like_sf"/>
</dbReference>
<evidence type="ECO:0000259" key="3">
    <source>
        <dbReference type="Pfam" id="PF03561"/>
    </source>
</evidence>
<evidence type="ECO:0000256" key="1">
    <source>
        <dbReference type="ARBA" id="ARBA00009242"/>
    </source>
</evidence>
<proteinExistence type="inferred from homology"/>
<keyword evidence="2 4" id="KW-0378">Hydrolase</keyword>
<dbReference type="EMBL" id="JAUSUZ010000001">
    <property type="protein sequence ID" value="MDQ0369711.1"/>
    <property type="molecule type" value="Genomic_DNA"/>
</dbReference>
<gene>
    <name evidence="2" type="primary">alc</name>
    <name evidence="4" type="ORF">J2S42_006380</name>
</gene>
<dbReference type="Pfam" id="PF03561">
    <property type="entry name" value="Allantoicase"/>
    <property type="match status" value="2"/>
</dbReference>
<keyword evidence="2" id="KW-0659">Purine metabolism</keyword>
<dbReference type="HAMAP" id="MF_00813">
    <property type="entry name" value="Allantoicase"/>
    <property type="match status" value="1"/>
</dbReference>
<dbReference type="SUPFAM" id="SSF49785">
    <property type="entry name" value="Galactose-binding domain-like"/>
    <property type="match status" value="2"/>
</dbReference>
<evidence type="ECO:0000313" key="4">
    <source>
        <dbReference type="EMBL" id="MDQ0369711.1"/>
    </source>
</evidence>
<accession>A0AAE3W515</accession>
<dbReference type="GO" id="GO:0004037">
    <property type="term" value="F:allantoicase activity"/>
    <property type="evidence" value="ECO:0007669"/>
    <property type="project" value="UniProtKB-UniRule"/>
</dbReference>
<comment type="catalytic activity">
    <reaction evidence="2">
        <text>allantoate + H2O = (S)-ureidoglycolate + urea</text>
        <dbReference type="Rhea" id="RHEA:11016"/>
        <dbReference type="ChEBI" id="CHEBI:15377"/>
        <dbReference type="ChEBI" id="CHEBI:16199"/>
        <dbReference type="ChEBI" id="CHEBI:17536"/>
        <dbReference type="ChEBI" id="CHEBI:57296"/>
        <dbReference type="EC" id="3.5.3.4"/>
    </reaction>
</comment>
<evidence type="ECO:0000313" key="5">
    <source>
        <dbReference type="Proteomes" id="UP001240236"/>
    </source>
</evidence>
<dbReference type="InterPro" id="IPR015908">
    <property type="entry name" value="Allantoicase_dom"/>
</dbReference>
<sequence>MTDWQQMPDLAARAFGGGVMYASDEFFAFAADLINDHAPAFTPQSFGARGQLYDGWETRRRRPRGTGDDHDLAVVRLGAPGVIHGVVIDTAFFTGNYPPAASVEATRLPGYPSPDELLAASWTPVLPRSALKGDTRNTFRVHADDRVWTHVRLRIYPDGGVARLRVHGEAVPDPALLPEVFDLAAAENGGTVTACSNMFYGSAPKMLLPGLARSMGEGWETSRRRDDGNDWVLVRLGVPGRIQLAEIDTSHFKGNAPGEFRLRGIPDARSLDTPGDWVELLPRTRAQPDTRHRFAVSDAPKVTHVRLDVYPDGGVARLRLWGSMSEKQRRRLAERHF</sequence>
<dbReference type="Gene3D" id="2.60.120.260">
    <property type="entry name" value="Galactose-binding domain-like"/>
    <property type="match status" value="2"/>
</dbReference>
<dbReference type="GO" id="GO:0000256">
    <property type="term" value="P:allantoin catabolic process"/>
    <property type="evidence" value="ECO:0007669"/>
    <property type="project" value="UniProtKB-UniRule"/>
</dbReference>
<dbReference type="RefSeq" id="WP_307245130.1">
    <property type="nucleotide sequence ID" value="NZ_JAUSUZ010000001.1"/>
</dbReference>
<dbReference type="Proteomes" id="UP001240236">
    <property type="component" value="Unassembled WGS sequence"/>
</dbReference>
<name>A0AAE3W515_9ACTN</name>
<evidence type="ECO:0000256" key="2">
    <source>
        <dbReference type="HAMAP-Rule" id="MF_00813"/>
    </source>
</evidence>